<evidence type="ECO:0000313" key="3">
    <source>
        <dbReference type="Proteomes" id="UP001476798"/>
    </source>
</evidence>
<protein>
    <submittedName>
        <fullName evidence="2">Uncharacterized protein</fullName>
    </submittedName>
</protein>
<accession>A0ABV0NCC7</accession>
<sequence length="193" mass="20206">IASVSVGSGAVPRSPQQGQAATGVVLHRTPADPLCYARATATRLPRAANSPLAAEYLTLNVPNSGACLQVVLTWTRLQVHAVTLLQDAAVVCEEFLTGPSSVCMLHLQSAPPAAVWCGSTHHHPTGSFETKTTVPLHPSSGLCQRASLQLGSVCSRSVQWSVSARYRRLSPASLRSLFSATLREPAAISASGT</sequence>
<evidence type="ECO:0000256" key="1">
    <source>
        <dbReference type="SAM" id="MobiDB-lite"/>
    </source>
</evidence>
<evidence type="ECO:0000313" key="2">
    <source>
        <dbReference type="EMBL" id="MEQ2169009.1"/>
    </source>
</evidence>
<feature type="region of interest" description="Disordered" evidence="1">
    <location>
        <begin position="1"/>
        <end position="22"/>
    </location>
</feature>
<name>A0ABV0NCC7_9TELE</name>
<organism evidence="2 3">
    <name type="scientific">Goodea atripinnis</name>
    <dbReference type="NCBI Taxonomy" id="208336"/>
    <lineage>
        <taxon>Eukaryota</taxon>
        <taxon>Metazoa</taxon>
        <taxon>Chordata</taxon>
        <taxon>Craniata</taxon>
        <taxon>Vertebrata</taxon>
        <taxon>Euteleostomi</taxon>
        <taxon>Actinopterygii</taxon>
        <taxon>Neopterygii</taxon>
        <taxon>Teleostei</taxon>
        <taxon>Neoteleostei</taxon>
        <taxon>Acanthomorphata</taxon>
        <taxon>Ovalentaria</taxon>
        <taxon>Atherinomorphae</taxon>
        <taxon>Cyprinodontiformes</taxon>
        <taxon>Goodeidae</taxon>
        <taxon>Goodea</taxon>
    </lineage>
</organism>
<keyword evidence="3" id="KW-1185">Reference proteome</keyword>
<gene>
    <name evidence="2" type="ORF">GOODEAATRI_020557</name>
</gene>
<comment type="caution">
    <text evidence="2">The sequence shown here is derived from an EMBL/GenBank/DDBJ whole genome shotgun (WGS) entry which is preliminary data.</text>
</comment>
<proteinExistence type="predicted"/>
<reference evidence="2 3" key="1">
    <citation type="submission" date="2021-06" db="EMBL/GenBank/DDBJ databases">
        <authorList>
            <person name="Palmer J.M."/>
        </authorList>
    </citation>
    <scope>NUCLEOTIDE SEQUENCE [LARGE SCALE GENOMIC DNA]</scope>
    <source>
        <strain evidence="2 3">GA_2019</strain>
        <tissue evidence="2">Muscle</tissue>
    </source>
</reference>
<dbReference type="EMBL" id="JAHRIO010031911">
    <property type="protein sequence ID" value="MEQ2169009.1"/>
    <property type="molecule type" value="Genomic_DNA"/>
</dbReference>
<dbReference type="Proteomes" id="UP001476798">
    <property type="component" value="Unassembled WGS sequence"/>
</dbReference>
<feature type="non-terminal residue" evidence="2">
    <location>
        <position position="1"/>
    </location>
</feature>